<keyword evidence="3" id="KW-1185">Reference proteome</keyword>
<dbReference type="Proteomes" id="UP001500897">
    <property type="component" value="Unassembled WGS sequence"/>
</dbReference>
<evidence type="ECO:0000313" key="2">
    <source>
        <dbReference type="EMBL" id="GAA2112367.1"/>
    </source>
</evidence>
<dbReference type="EMBL" id="BAAANS010000043">
    <property type="protein sequence ID" value="GAA2112367.1"/>
    <property type="molecule type" value="Genomic_DNA"/>
</dbReference>
<name>A0ABN2XJJ5_9ACTN</name>
<protein>
    <submittedName>
        <fullName evidence="2">Uncharacterized protein</fullName>
    </submittedName>
</protein>
<evidence type="ECO:0000313" key="3">
    <source>
        <dbReference type="Proteomes" id="UP001500897"/>
    </source>
</evidence>
<dbReference type="RefSeq" id="WP_344555686.1">
    <property type="nucleotide sequence ID" value="NZ_BAAANS010000043.1"/>
</dbReference>
<feature type="region of interest" description="Disordered" evidence="1">
    <location>
        <begin position="65"/>
        <end position="90"/>
    </location>
</feature>
<feature type="compositionally biased region" description="Basic and acidic residues" evidence="1">
    <location>
        <begin position="72"/>
        <end position="82"/>
    </location>
</feature>
<accession>A0ABN2XJJ5</accession>
<evidence type="ECO:0000256" key="1">
    <source>
        <dbReference type="SAM" id="MobiDB-lite"/>
    </source>
</evidence>
<comment type="caution">
    <text evidence="2">The sequence shown here is derived from an EMBL/GenBank/DDBJ whole genome shotgun (WGS) entry which is preliminary data.</text>
</comment>
<proteinExistence type="predicted"/>
<reference evidence="2 3" key="1">
    <citation type="journal article" date="2019" name="Int. J. Syst. Evol. Microbiol.">
        <title>The Global Catalogue of Microorganisms (GCM) 10K type strain sequencing project: providing services to taxonomists for standard genome sequencing and annotation.</title>
        <authorList>
            <consortium name="The Broad Institute Genomics Platform"/>
            <consortium name="The Broad Institute Genome Sequencing Center for Infectious Disease"/>
            <person name="Wu L."/>
            <person name="Ma J."/>
        </authorList>
    </citation>
    <scope>NUCLEOTIDE SEQUENCE [LARGE SCALE GENOMIC DNA]</scope>
    <source>
        <strain evidence="2 3">JCM 14559</strain>
    </source>
</reference>
<organism evidence="2 3">
    <name type="scientific">Kitasatospora saccharophila</name>
    <dbReference type="NCBI Taxonomy" id="407973"/>
    <lineage>
        <taxon>Bacteria</taxon>
        <taxon>Bacillati</taxon>
        <taxon>Actinomycetota</taxon>
        <taxon>Actinomycetes</taxon>
        <taxon>Kitasatosporales</taxon>
        <taxon>Streptomycetaceae</taxon>
        <taxon>Kitasatospora</taxon>
    </lineage>
</organism>
<gene>
    <name evidence="2" type="ORF">GCM10009759_55030</name>
</gene>
<sequence length="90" mass="9448">MSGQQAALAAFECASTAAILLGREVPLRTLTCGCYRVWVDLAGVDRVVEGEVVQHLLSAAPQLAGRASSSGKHRDLHADFHEPSCTGKSA</sequence>